<evidence type="ECO:0000313" key="2">
    <source>
        <dbReference type="Proteomes" id="UP000828924"/>
    </source>
</evidence>
<proteinExistence type="predicted"/>
<dbReference type="EMBL" id="CP071872">
    <property type="protein sequence ID" value="UNM13158.1"/>
    <property type="molecule type" value="Genomic_DNA"/>
</dbReference>
<reference evidence="1 2" key="1">
    <citation type="submission" date="2021-03" db="EMBL/GenBank/DDBJ databases">
        <title>Complete genome of Streptomyces formicae strain 1H-GS9 (DSM 100524).</title>
        <authorList>
            <person name="Atanasov K.E."/>
            <person name="Altabella T."/>
            <person name="Ferrer A."/>
        </authorList>
    </citation>
    <scope>NUCLEOTIDE SEQUENCE [LARGE SCALE GENOMIC DNA]</scope>
    <source>
        <strain evidence="1 2">1H-GS9</strain>
    </source>
</reference>
<protein>
    <submittedName>
        <fullName evidence="1">Replication-relaxation family protein</fullName>
    </submittedName>
</protein>
<keyword evidence="2" id="KW-1185">Reference proteome</keyword>
<dbReference type="Pfam" id="PF13814">
    <property type="entry name" value="Replic_Relax"/>
    <property type="match status" value="1"/>
</dbReference>
<dbReference type="RefSeq" id="WP_242331879.1">
    <property type="nucleotide sequence ID" value="NZ_CP071872.1"/>
</dbReference>
<gene>
    <name evidence="1" type="ORF">J4032_18140</name>
</gene>
<sequence>MSTATDTAGDVAVGSRPDGLSRLAQEILPVLYQHRLLTAAQLTRLLRPAATTTRYVRHQLQLLHGHGLADAAVRRHNAAGELLWYVTPLGAETVEASGELAARSYRITGQAAASALQEHTLAINDTGLAFVEHARRAGDECGPLGWDMEVAHRVRDGNARHSDEAWLTPDAVLHYVRATGDERMLLTFMIEVDRSTMSIARLAAKLHAYARYATYVPQLSPGAKGRPGASGGLVQEAWRERYPSFPRILLVLTGAPSRTLQRRAGDLRALAAADPRIARAAARLQVGVTSLGFLQAHGPFAPIFTPVMGEAAPTDVLLHPAAAEALR</sequence>
<evidence type="ECO:0000313" key="1">
    <source>
        <dbReference type="EMBL" id="UNM13158.1"/>
    </source>
</evidence>
<dbReference type="Proteomes" id="UP000828924">
    <property type="component" value="Chromosome"/>
</dbReference>
<organism evidence="1 2">
    <name type="scientific">Streptomyces formicae</name>
    <dbReference type="NCBI Taxonomy" id="1616117"/>
    <lineage>
        <taxon>Bacteria</taxon>
        <taxon>Bacillati</taxon>
        <taxon>Actinomycetota</taxon>
        <taxon>Actinomycetes</taxon>
        <taxon>Kitasatosporales</taxon>
        <taxon>Streptomycetaceae</taxon>
        <taxon>Streptomyces</taxon>
    </lineage>
</organism>
<accession>A0ABY3WKL3</accession>
<dbReference type="InterPro" id="IPR025855">
    <property type="entry name" value="Replic_Relax"/>
</dbReference>
<name>A0ABY3WKL3_9ACTN</name>